<name>A0ABQ7FGP2_9ACTN</name>
<dbReference type="SUPFAM" id="SSF56784">
    <property type="entry name" value="HAD-like"/>
    <property type="match status" value="1"/>
</dbReference>
<dbReference type="Proteomes" id="UP000621266">
    <property type="component" value="Unassembled WGS sequence"/>
</dbReference>
<protein>
    <submittedName>
        <fullName evidence="2">HAD family hydrolase</fullName>
    </submittedName>
</protein>
<sequence length="356" mass="37386">MNAPLTADGPVAPRGSAPADSLVALCSDVLLRDWCVLFDFDGPLADLFAAPRWSVSGRRRTVRATRDLRRVLRRHGVSAPPLDDPHDPHELFRRTLDGLAPAATRTFPAGSGTFPAATDTFPAGSRSGERPAEVREAGAREHRVREAAAGRTDGARPGARPDGVRLGERPAGPLRDALHARLDTQERRAARTARPTPGAAETVRLLHGLGLRLAVTSNNAEAAVRAYLRRARLLGCFLERGSPGAGATSAAGGPAAVIVGRDGDHRRMKPEPYCLERAMERHGAVPAASLLIGDATTDVKAARAAGVAVCGYGPTEDKARALRDAGADVVVTHMSQLTAALAEARARVTRPVSAGG</sequence>
<dbReference type="PANTHER" id="PTHR43434:SF1">
    <property type="entry name" value="PHOSPHOGLYCOLATE PHOSPHATASE"/>
    <property type="match status" value="1"/>
</dbReference>
<organism evidence="2 3">
    <name type="scientific">Streptomyces lycii</name>
    <dbReference type="NCBI Taxonomy" id="2654337"/>
    <lineage>
        <taxon>Bacteria</taxon>
        <taxon>Bacillati</taxon>
        <taxon>Actinomycetota</taxon>
        <taxon>Actinomycetes</taxon>
        <taxon>Kitasatosporales</taxon>
        <taxon>Streptomycetaceae</taxon>
        <taxon>Streptomyces</taxon>
    </lineage>
</organism>
<dbReference type="PANTHER" id="PTHR43434">
    <property type="entry name" value="PHOSPHOGLYCOLATE PHOSPHATASE"/>
    <property type="match status" value="1"/>
</dbReference>
<keyword evidence="2" id="KW-0378">Hydrolase</keyword>
<dbReference type="Gene3D" id="3.40.50.1000">
    <property type="entry name" value="HAD superfamily/HAD-like"/>
    <property type="match status" value="1"/>
</dbReference>
<dbReference type="InterPro" id="IPR023214">
    <property type="entry name" value="HAD_sf"/>
</dbReference>
<dbReference type="GO" id="GO:0016787">
    <property type="term" value="F:hydrolase activity"/>
    <property type="evidence" value="ECO:0007669"/>
    <property type="project" value="UniProtKB-KW"/>
</dbReference>
<dbReference type="InterPro" id="IPR050155">
    <property type="entry name" value="HAD-like_hydrolase_sf"/>
</dbReference>
<dbReference type="EMBL" id="WHPN01000331">
    <property type="protein sequence ID" value="KAF4407128.1"/>
    <property type="molecule type" value="Genomic_DNA"/>
</dbReference>
<evidence type="ECO:0000256" key="1">
    <source>
        <dbReference type="SAM" id="MobiDB-lite"/>
    </source>
</evidence>
<feature type="region of interest" description="Disordered" evidence="1">
    <location>
        <begin position="106"/>
        <end position="173"/>
    </location>
</feature>
<reference evidence="2 3" key="1">
    <citation type="submission" date="2019-10" db="EMBL/GenBank/DDBJ databases">
        <title>Streptomyces tenebrisbrunneis sp.nov., an endogenous actinomycete isolated from of Lycium ruthenicum.</title>
        <authorList>
            <person name="Ma L."/>
        </authorList>
    </citation>
    <scope>NUCLEOTIDE SEQUENCE [LARGE SCALE GENOMIC DNA]</scope>
    <source>
        <strain evidence="2 3">TRM 66187</strain>
    </source>
</reference>
<proteinExistence type="predicted"/>
<evidence type="ECO:0000313" key="3">
    <source>
        <dbReference type="Proteomes" id="UP000621266"/>
    </source>
</evidence>
<gene>
    <name evidence="2" type="ORF">GCU69_21300</name>
</gene>
<accession>A0ABQ7FGP2</accession>
<evidence type="ECO:0000313" key="2">
    <source>
        <dbReference type="EMBL" id="KAF4407128.1"/>
    </source>
</evidence>
<dbReference type="Pfam" id="PF00702">
    <property type="entry name" value="Hydrolase"/>
    <property type="match status" value="1"/>
</dbReference>
<dbReference type="InterPro" id="IPR036412">
    <property type="entry name" value="HAD-like_sf"/>
</dbReference>
<feature type="compositionally biased region" description="Basic and acidic residues" evidence="1">
    <location>
        <begin position="127"/>
        <end position="148"/>
    </location>
</feature>
<dbReference type="RefSeq" id="WP_156206888.1">
    <property type="nucleotide sequence ID" value="NZ_WHPN01000331.1"/>
</dbReference>
<keyword evidence="3" id="KW-1185">Reference proteome</keyword>
<comment type="caution">
    <text evidence="2">The sequence shown here is derived from an EMBL/GenBank/DDBJ whole genome shotgun (WGS) entry which is preliminary data.</text>
</comment>